<dbReference type="InterPro" id="IPR009057">
    <property type="entry name" value="Homeodomain-like_sf"/>
</dbReference>
<dbReference type="GO" id="GO:0043565">
    <property type="term" value="F:sequence-specific DNA binding"/>
    <property type="evidence" value="ECO:0007669"/>
    <property type="project" value="InterPro"/>
</dbReference>
<evidence type="ECO:0000256" key="8">
    <source>
        <dbReference type="PROSITE-ProRule" id="PRU00169"/>
    </source>
</evidence>
<sequence>MKLVIFVVEDEHWALKELVESLKKYEHQHRIFAFENGIDALSKMEEVIPDLLITDITMPGMTGLELIESALKIESTIKSIILTVHDEFEYARKGIALGIFDYLLKPIKREALYDVIDRALEKIEAEKIELQHHHQWSINQLLFSSNPDHSIGNEFEERPFIITYLLLENWKASRSWDSLNIDNETIKAHFQDDLKGEMKIVTIDSQRKLLLIPYQSIRNTQLQSIMDGFYQYMNQYGMVHVSYGVKDTNLSLRKAFDDVHKRLEMHLLFGQSSLVEQDQTNVDRDLTEIWMKVRILEVSLRNGDLHKVQKQVGEIIHEVADQRMTVRELSQLINNMYYAIMYKLTNQTYNVEHSCLNLNRLSEFSSYIELEEWLVEMLSLLSEHNKSMELTPKNLIPKVIDWIKHSYQDNITFQQFADDHHVSLSYLSREFKEQIGVTFSEYLMEFRMNKAKRYFDEGLERSSEVGYLVGYQDPKHFRTVFKKMTGMTPRDFLSNRSRVR</sequence>
<dbReference type="PROSITE" id="PS01124">
    <property type="entry name" value="HTH_ARAC_FAMILY_2"/>
    <property type="match status" value="1"/>
</dbReference>
<dbReference type="GO" id="GO:0000160">
    <property type="term" value="P:phosphorelay signal transduction system"/>
    <property type="evidence" value="ECO:0007669"/>
    <property type="project" value="UniProtKB-KW"/>
</dbReference>
<dbReference type="Gene3D" id="3.40.50.2300">
    <property type="match status" value="1"/>
</dbReference>
<keyword evidence="7" id="KW-0804">Transcription</keyword>
<dbReference type="SUPFAM" id="SSF52172">
    <property type="entry name" value="CheY-like"/>
    <property type="match status" value="1"/>
</dbReference>
<dbReference type="Pfam" id="PF00072">
    <property type="entry name" value="Response_reg"/>
    <property type="match status" value="1"/>
</dbReference>
<dbReference type="AlphaFoldDB" id="A0A1H0PZ59"/>
<dbReference type="SMART" id="SM00342">
    <property type="entry name" value="HTH_ARAC"/>
    <property type="match status" value="1"/>
</dbReference>
<dbReference type="InterPro" id="IPR051552">
    <property type="entry name" value="HptR"/>
</dbReference>
<protein>
    <submittedName>
        <fullName evidence="11">Two-component response regulator, YesN/AraC family, consists of REC and AraC-type DNA-binding domains</fullName>
    </submittedName>
</protein>
<keyword evidence="6 11" id="KW-0238">DNA-binding</keyword>
<dbReference type="CDD" id="cd17536">
    <property type="entry name" value="REC_YesN-like"/>
    <property type="match status" value="1"/>
</dbReference>
<evidence type="ECO:0000256" key="3">
    <source>
        <dbReference type="ARBA" id="ARBA00022553"/>
    </source>
</evidence>
<dbReference type="PANTHER" id="PTHR42713">
    <property type="entry name" value="HISTIDINE KINASE-RELATED"/>
    <property type="match status" value="1"/>
</dbReference>
<evidence type="ECO:0000256" key="5">
    <source>
        <dbReference type="ARBA" id="ARBA00023015"/>
    </source>
</evidence>
<dbReference type="SMART" id="SM00448">
    <property type="entry name" value="REC"/>
    <property type="match status" value="1"/>
</dbReference>
<feature type="domain" description="Response regulatory" evidence="10">
    <location>
        <begin position="4"/>
        <end position="120"/>
    </location>
</feature>
<evidence type="ECO:0000256" key="2">
    <source>
        <dbReference type="ARBA" id="ARBA00022490"/>
    </source>
</evidence>
<dbReference type="OrthoDB" id="2500628at2"/>
<dbReference type="GO" id="GO:0003700">
    <property type="term" value="F:DNA-binding transcription factor activity"/>
    <property type="evidence" value="ECO:0007669"/>
    <property type="project" value="InterPro"/>
</dbReference>
<evidence type="ECO:0000256" key="6">
    <source>
        <dbReference type="ARBA" id="ARBA00023125"/>
    </source>
</evidence>
<dbReference type="GO" id="GO:0005737">
    <property type="term" value="C:cytoplasm"/>
    <property type="evidence" value="ECO:0007669"/>
    <property type="project" value="UniProtKB-SubCell"/>
</dbReference>
<feature type="modified residue" description="4-aspartylphosphate" evidence="8">
    <location>
        <position position="55"/>
    </location>
</feature>
<dbReference type="PANTHER" id="PTHR42713:SF3">
    <property type="entry name" value="TRANSCRIPTIONAL REGULATORY PROTEIN HPTR"/>
    <property type="match status" value="1"/>
</dbReference>
<comment type="subcellular location">
    <subcellularLocation>
        <location evidence="1">Cytoplasm</location>
    </subcellularLocation>
</comment>
<gene>
    <name evidence="11" type="ORF">SAMN05216565_101504</name>
</gene>
<dbReference type="SUPFAM" id="SSF46689">
    <property type="entry name" value="Homeodomain-like"/>
    <property type="match status" value="2"/>
</dbReference>
<keyword evidence="5" id="KW-0805">Transcription regulation</keyword>
<dbReference type="InterPro" id="IPR001789">
    <property type="entry name" value="Sig_transdc_resp-reg_receiver"/>
</dbReference>
<evidence type="ECO:0000259" key="10">
    <source>
        <dbReference type="PROSITE" id="PS50110"/>
    </source>
</evidence>
<dbReference type="PROSITE" id="PS50110">
    <property type="entry name" value="RESPONSE_REGULATORY"/>
    <property type="match status" value="1"/>
</dbReference>
<reference evidence="12" key="1">
    <citation type="submission" date="2016-10" db="EMBL/GenBank/DDBJ databases">
        <authorList>
            <person name="Varghese N."/>
            <person name="Submissions S."/>
        </authorList>
    </citation>
    <scope>NUCLEOTIDE SEQUENCE [LARGE SCALE GENOMIC DNA]</scope>
    <source>
        <strain evidence="12">IBRC-M10078</strain>
    </source>
</reference>
<organism evidence="11 12">
    <name type="scientific">Litchfieldia salsa</name>
    <dbReference type="NCBI Taxonomy" id="930152"/>
    <lineage>
        <taxon>Bacteria</taxon>
        <taxon>Bacillati</taxon>
        <taxon>Bacillota</taxon>
        <taxon>Bacilli</taxon>
        <taxon>Bacillales</taxon>
        <taxon>Bacillaceae</taxon>
        <taxon>Litchfieldia</taxon>
    </lineage>
</organism>
<dbReference type="InterPro" id="IPR018060">
    <property type="entry name" value="HTH_AraC"/>
</dbReference>
<feature type="domain" description="HTH araC/xylS-type" evidence="9">
    <location>
        <begin position="397"/>
        <end position="495"/>
    </location>
</feature>
<keyword evidence="12" id="KW-1185">Reference proteome</keyword>
<keyword evidence="4" id="KW-0902">Two-component regulatory system</keyword>
<evidence type="ECO:0000259" key="9">
    <source>
        <dbReference type="PROSITE" id="PS01124"/>
    </source>
</evidence>
<name>A0A1H0PZ59_9BACI</name>
<keyword evidence="3 8" id="KW-0597">Phosphoprotein</keyword>
<evidence type="ECO:0000256" key="7">
    <source>
        <dbReference type="ARBA" id="ARBA00023163"/>
    </source>
</evidence>
<evidence type="ECO:0000313" key="12">
    <source>
        <dbReference type="Proteomes" id="UP000199159"/>
    </source>
</evidence>
<dbReference type="Gene3D" id="1.10.10.60">
    <property type="entry name" value="Homeodomain-like"/>
    <property type="match status" value="2"/>
</dbReference>
<dbReference type="STRING" id="930152.SAMN05216565_101504"/>
<evidence type="ECO:0000256" key="1">
    <source>
        <dbReference type="ARBA" id="ARBA00004496"/>
    </source>
</evidence>
<keyword evidence="2" id="KW-0963">Cytoplasm</keyword>
<dbReference type="Pfam" id="PF12833">
    <property type="entry name" value="HTH_18"/>
    <property type="match status" value="1"/>
</dbReference>
<dbReference type="RefSeq" id="WP_090849571.1">
    <property type="nucleotide sequence ID" value="NZ_FNJU01000001.1"/>
</dbReference>
<evidence type="ECO:0000313" key="11">
    <source>
        <dbReference type="EMBL" id="SDP09689.1"/>
    </source>
</evidence>
<dbReference type="InterPro" id="IPR011006">
    <property type="entry name" value="CheY-like_superfamily"/>
</dbReference>
<dbReference type="Proteomes" id="UP000199159">
    <property type="component" value="Unassembled WGS sequence"/>
</dbReference>
<dbReference type="EMBL" id="FNJU01000001">
    <property type="protein sequence ID" value="SDP09689.1"/>
    <property type="molecule type" value="Genomic_DNA"/>
</dbReference>
<proteinExistence type="predicted"/>
<evidence type="ECO:0000256" key="4">
    <source>
        <dbReference type="ARBA" id="ARBA00023012"/>
    </source>
</evidence>
<accession>A0A1H0PZ59</accession>